<proteinExistence type="inferred from homology"/>
<keyword evidence="5 8" id="KW-0812">Transmembrane</keyword>
<evidence type="ECO:0000256" key="2">
    <source>
        <dbReference type="ARBA" id="ARBA00007783"/>
    </source>
</evidence>
<protein>
    <recommendedName>
        <fullName evidence="8">Transport permease protein</fullName>
    </recommendedName>
</protein>
<dbReference type="InterPro" id="IPR013525">
    <property type="entry name" value="ABC2_TM"/>
</dbReference>
<dbReference type="PROSITE" id="PS51012">
    <property type="entry name" value="ABC_TM2"/>
    <property type="match status" value="1"/>
</dbReference>
<feature type="transmembrane region" description="Helical" evidence="8">
    <location>
        <begin position="168"/>
        <end position="185"/>
    </location>
</feature>
<accession>A0ABP7F4D2</accession>
<dbReference type="PANTHER" id="PTHR30413">
    <property type="entry name" value="INNER MEMBRANE TRANSPORT PERMEASE"/>
    <property type="match status" value="1"/>
</dbReference>
<dbReference type="PANTHER" id="PTHR30413:SF10">
    <property type="entry name" value="CAPSULE POLYSACCHARIDE EXPORT INNER-MEMBRANE PROTEIN CTRC"/>
    <property type="match status" value="1"/>
</dbReference>
<dbReference type="EMBL" id="BAABCK010000061">
    <property type="protein sequence ID" value="GAA3729295.1"/>
    <property type="molecule type" value="Genomic_DNA"/>
</dbReference>
<comment type="similarity">
    <text evidence="2 8">Belongs to the ABC-2 integral membrane protein family.</text>
</comment>
<keyword evidence="7 8" id="KW-0472">Membrane</keyword>
<evidence type="ECO:0000256" key="8">
    <source>
        <dbReference type="RuleBase" id="RU361157"/>
    </source>
</evidence>
<keyword evidence="3 8" id="KW-0813">Transport</keyword>
<comment type="caution">
    <text evidence="10">The sequence shown here is derived from an EMBL/GenBank/DDBJ whole genome shotgun (WGS) entry which is preliminary data.</text>
</comment>
<evidence type="ECO:0000256" key="4">
    <source>
        <dbReference type="ARBA" id="ARBA00022475"/>
    </source>
</evidence>
<reference evidence="11" key="1">
    <citation type="journal article" date="2019" name="Int. J. Syst. Evol. Microbiol.">
        <title>The Global Catalogue of Microorganisms (GCM) 10K type strain sequencing project: providing services to taxonomists for standard genome sequencing and annotation.</title>
        <authorList>
            <consortium name="The Broad Institute Genomics Platform"/>
            <consortium name="The Broad Institute Genome Sequencing Center for Infectious Disease"/>
            <person name="Wu L."/>
            <person name="Ma J."/>
        </authorList>
    </citation>
    <scope>NUCLEOTIDE SEQUENCE [LARGE SCALE GENOMIC DNA]</scope>
    <source>
        <strain evidence="11">JCM 16981</strain>
    </source>
</reference>
<evidence type="ECO:0000259" key="9">
    <source>
        <dbReference type="PROSITE" id="PS51012"/>
    </source>
</evidence>
<evidence type="ECO:0000313" key="10">
    <source>
        <dbReference type="EMBL" id="GAA3729295.1"/>
    </source>
</evidence>
<dbReference type="Proteomes" id="UP001500920">
    <property type="component" value="Unassembled WGS sequence"/>
</dbReference>
<dbReference type="Pfam" id="PF01061">
    <property type="entry name" value="ABC2_membrane"/>
    <property type="match status" value="1"/>
</dbReference>
<comment type="subcellular location">
    <subcellularLocation>
        <location evidence="1 8">Cell membrane</location>
        <topology evidence="1 8">Multi-pass membrane protein</topology>
    </subcellularLocation>
</comment>
<dbReference type="InterPro" id="IPR047817">
    <property type="entry name" value="ABC2_TM_bact-type"/>
</dbReference>
<keyword evidence="11" id="KW-1185">Reference proteome</keyword>
<evidence type="ECO:0000256" key="3">
    <source>
        <dbReference type="ARBA" id="ARBA00022448"/>
    </source>
</evidence>
<gene>
    <name evidence="10" type="ORF">GCM10022378_17390</name>
</gene>
<name>A0ABP7F4D2_9STAP</name>
<feature type="transmembrane region" description="Helical" evidence="8">
    <location>
        <begin position="130"/>
        <end position="148"/>
    </location>
</feature>
<organism evidence="10 11">
    <name type="scientific">Salinicoccus jeotgali</name>
    <dbReference type="NCBI Taxonomy" id="381634"/>
    <lineage>
        <taxon>Bacteria</taxon>
        <taxon>Bacillati</taxon>
        <taxon>Bacillota</taxon>
        <taxon>Bacilli</taxon>
        <taxon>Bacillales</taxon>
        <taxon>Staphylococcaceae</taxon>
        <taxon>Salinicoccus</taxon>
    </lineage>
</organism>
<feature type="transmembrane region" description="Helical" evidence="8">
    <location>
        <begin position="12"/>
        <end position="31"/>
    </location>
</feature>
<keyword evidence="6 8" id="KW-1133">Transmembrane helix</keyword>
<keyword evidence="4 8" id="KW-1003">Cell membrane</keyword>
<evidence type="ECO:0000256" key="1">
    <source>
        <dbReference type="ARBA" id="ARBA00004651"/>
    </source>
</evidence>
<evidence type="ECO:0000256" key="7">
    <source>
        <dbReference type="ARBA" id="ARBA00023136"/>
    </source>
</evidence>
<feature type="transmembrane region" description="Helical" evidence="8">
    <location>
        <begin position="221"/>
        <end position="241"/>
    </location>
</feature>
<feature type="transmembrane region" description="Helical" evidence="8">
    <location>
        <begin position="106"/>
        <end position="123"/>
    </location>
</feature>
<evidence type="ECO:0000256" key="6">
    <source>
        <dbReference type="ARBA" id="ARBA00022989"/>
    </source>
</evidence>
<evidence type="ECO:0000313" key="11">
    <source>
        <dbReference type="Proteomes" id="UP001500920"/>
    </source>
</evidence>
<feature type="transmembrane region" description="Helical" evidence="8">
    <location>
        <begin position="51"/>
        <end position="70"/>
    </location>
</feature>
<feature type="domain" description="ABC transmembrane type-2" evidence="9">
    <location>
        <begin position="13"/>
        <end position="243"/>
    </location>
</feature>
<evidence type="ECO:0000256" key="5">
    <source>
        <dbReference type="ARBA" id="ARBA00022692"/>
    </source>
</evidence>
<sequence length="251" mass="29707">MYDVKSKNQNNYLGTVWEILTPLISILIYWFVFSTLRKREPIEMGGEEVPFFFWLFVGFILWTFFFQGTVQASKSIYTRLKLLSKMNFPLSLIPNIAIFSKFYTHIIMLGIVFIVFQLAGYYINIYYLQLPYFIFGTYALVFSFSLITSTLSTLVRDVHMLLSSLLRMGLYLSGVLWPLSLLSDFPLLMQLMRLNPLVYLIEGYRSVFFGTEWYLVTHWELTLYFWSLIFVILAIGSILHVKFRRNFIDYL</sequence>